<dbReference type="AlphaFoldDB" id="A0A4R5LBT2"/>
<dbReference type="CDD" id="cd01949">
    <property type="entry name" value="GGDEF"/>
    <property type="match status" value="1"/>
</dbReference>
<evidence type="ECO:0000259" key="1">
    <source>
        <dbReference type="PROSITE" id="PS50887"/>
    </source>
</evidence>
<dbReference type="NCBIfam" id="TIGR00254">
    <property type="entry name" value="GGDEF"/>
    <property type="match status" value="1"/>
</dbReference>
<dbReference type="SMART" id="SM00267">
    <property type="entry name" value="GGDEF"/>
    <property type="match status" value="1"/>
</dbReference>
<dbReference type="InterPro" id="IPR043128">
    <property type="entry name" value="Rev_trsase/Diguanyl_cyclase"/>
</dbReference>
<dbReference type="SUPFAM" id="SSF55781">
    <property type="entry name" value="GAF domain-like"/>
    <property type="match status" value="1"/>
</dbReference>
<evidence type="ECO:0000313" key="2">
    <source>
        <dbReference type="EMBL" id="TDG05844.1"/>
    </source>
</evidence>
<protein>
    <submittedName>
        <fullName evidence="2">Sensor domain-containing diguanylate cyclase</fullName>
    </submittedName>
</protein>
<dbReference type="InterPro" id="IPR029016">
    <property type="entry name" value="GAF-like_dom_sf"/>
</dbReference>
<dbReference type="PANTHER" id="PTHR46663:SF4">
    <property type="entry name" value="DIGUANYLATE CYCLASE DGCT-RELATED"/>
    <property type="match status" value="1"/>
</dbReference>
<sequence length="343" mass="37764">MDELLERLSQKVVAAQNLEGLVRPLLEMLGILTGLESTYLTSVDFRREVQTVLYSRNDGDVQIMEGLQVQWFDTLCKRSLESGRRVVSNVKDIWGDSRAASELGICTYASAPVCAEGGAVIGTLCGISRESLEVNSRARGALNVFAKLISEHIERERLIEQLTLANEHLAQRVLIDDMTELPNRRALHEELGRLMAQAASDGSYVVVCMIDLDGFKELNDQRGHVVGDQFLQTCAARLLAATSDRGLLARIGGDEFAFVASGPADYDQAASMAEVIASHVSEVTAGEYTLPNMRLHYEGATAGCVAVRFVSAQQALDQADHEMYRVKRLRRAARAGKSNWTFR</sequence>
<dbReference type="SUPFAM" id="SSF55073">
    <property type="entry name" value="Nucleotide cyclase"/>
    <property type="match status" value="1"/>
</dbReference>
<accession>A0A4R5LBT2</accession>
<organism evidence="2 3">
    <name type="scientific">Paraburkholderia guartelaensis</name>
    <dbReference type="NCBI Taxonomy" id="2546446"/>
    <lineage>
        <taxon>Bacteria</taxon>
        <taxon>Pseudomonadati</taxon>
        <taxon>Pseudomonadota</taxon>
        <taxon>Betaproteobacteria</taxon>
        <taxon>Burkholderiales</taxon>
        <taxon>Burkholderiaceae</taxon>
        <taxon>Paraburkholderia</taxon>
    </lineage>
</organism>
<dbReference type="Gene3D" id="3.30.70.270">
    <property type="match status" value="1"/>
</dbReference>
<dbReference type="PROSITE" id="PS50887">
    <property type="entry name" value="GGDEF"/>
    <property type="match status" value="1"/>
</dbReference>
<evidence type="ECO:0000313" key="3">
    <source>
        <dbReference type="Proteomes" id="UP000295606"/>
    </source>
</evidence>
<comment type="caution">
    <text evidence="2">The sequence shown here is derived from an EMBL/GenBank/DDBJ whole genome shotgun (WGS) entry which is preliminary data.</text>
</comment>
<dbReference type="Gene3D" id="3.30.450.40">
    <property type="match status" value="1"/>
</dbReference>
<dbReference type="PANTHER" id="PTHR46663">
    <property type="entry name" value="DIGUANYLATE CYCLASE DGCT-RELATED"/>
    <property type="match status" value="1"/>
</dbReference>
<dbReference type="RefSeq" id="WP_133185085.1">
    <property type="nucleotide sequence ID" value="NZ_SMOD01000018.1"/>
</dbReference>
<dbReference type="Proteomes" id="UP000295606">
    <property type="component" value="Unassembled WGS sequence"/>
</dbReference>
<name>A0A4R5LBT2_9BURK</name>
<reference evidence="2 3" key="1">
    <citation type="submission" date="2019-03" db="EMBL/GenBank/DDBJ databases">
        <title>Paraburkholderia sp. isolated from native Mimosa gymnas in Guartela State Park, Brazil.</title>
        <authorList>
            <person name="Paulitsch F."/>
            <person name="Hungria M."/>
            <person name="Delamuta J.R.M."/>
            <person name="Ribeiro R.A."/>
            <person name="Dall'Agnol R."/>
            <person name="Silva J.S.B."/>
        </authorList>
    </citation>
    <scope>NUCLEOTIDE SEQUENCE [LARGE SCALE GENOMIC DNA]</scope>
    <source>
        <strain evidence="2 3">CNPSo 3008</strain>
    </source>
</reference>
<dbReference type="InterPro" id="IPR052163">
    <property type="entry name" value="DGC-Regulatory_Protein"/>
</dbReference>
<gene>
    <name evidence="2" type="ORF">E1N52_23265</name>
</gene>
<proteinExistence type="predicted"/>
<dbReference type="OrthoDB" id="5571399at2"/>
<dbReference type="InterPro" id="IPR029787">
    <property type="entry name" value="Nucleotide_cyclase"/>
</dbReference>
<dbReference type="InterPro" id="IPR000160">
    <property type="entry name" value="GGDEF_dom"/>
</dbReference>
<dbReference type="EMBL" id="SMOD01000018">
    <property type="protein sequence ID" value="TDG05844.1"/>
    <property type="molecule type" value="Genomic_DNA"/>
</dbReference>
<dbReference type="Pfam" id="PF00990">
    <property type="entry name" value="GGDEF"/>
    <property type="match status" value="1"/>
</dbReference>
<feature type="domain" description="GGDEF" evidence="1">
    <location>
        <begin position="203"/>
        <end position="343"/>
    </location>
</feature>